<evidence type="ECO:0000256" key="5">
    <source>
        <dbReference type="ARBA" id="ARBA00023136"/>
    </source>
</evidence>
<dbReference type="SUPFAM" id="SSF56672">
    <property type="entry name" value="DNA/RNA polymerases"/>
    <property type="match status" value="1"/>
</dbReference>
<evidence type="ECO:0000313" key="8">
    <source>
        <dbReference type="Proteomes" id="UP000566819"/>
    </source>
</evidence>
<name>A0A8H4RPJ6_9HELO</name>
<keyword evidence="2" id="KW-0813">Transport</keyword>
<evidence type="ECO:0000256" key="4">
    <source>
        <dbReference type="ARBA" id="ARBA00022989"/>
    </source>
</evidence>
<dbReference type="Proteomes" id="UP000566819">
    <property type="component" value="Unassembled WGS sequence"/>
</dbReference>
<reference evidence="7 8" key="1">
    <citation type="submission" date="2020-03" db="EMBL/GenBank/DDBJ databases">
        <title>Draft Genome Sequence of Cudoniella acicularis.</title>
        <authorList>
            <person name="Buettner E."/>
            <person name="Kellner H."/>
        </authorList>
    </citation>
    <scope>NUCLEOTIDE SEQUENCE [LARGE SCALE GENOMIC DNA]</scope>
    <source>
        <strain evidence="7 8">DSM 108380</strain>
    </source>
</reference>
<evidence type="ECO:0000313" key="7">
    <source>
        <dbReference type="EMBL" id="KAF4633722.1"/>
    </source>
</evidence>
<keyword evidence="8" id="KW-1185">Reference proteome</keyword>
<comment type="caution">
    <text evidence="7">The sequence shown here is derived from an EMBL/GenBank/DDBJ whole genome shotgun (WGS) entry which is preliminary data.</text>
</comment>
<accession>A0A8H4RPJ6</accession>
<dbReference type="GO" id="GO:0005886">
    <property type="term" value="C:plasma membrane"/>
    <property type="evidence" value="ECO:0007669"/>
    <property type="project" value="TreeGrafter"/>
</dbReference>
<organism evidence="7 8">
    <name type="scientific">Cudoniella acicularis</name>
    <dbReference type="NCBI Taxonomy" id="354080"/>
    <lineage>
        <taxon>Eukaryota</taxon>
        <taxon>Fungi</taxon>
        <taxon>Dikarya</taxon>
        <taxon>Ascomycota</taxon>
        <taxon>Pezizomycotina</taxon>
        <taxon>Leotiomycetes</taxon>
        <taxon>Helotiales</taxon>
        <taxon>Tricladiaceae</taxon>
        <taxon>Cudoniella</taxon>
    </lineage>
</organism>
<keyword evidence="3 6" id="KW-0812">Transmembrane</keyword>
<dbReference type="OrthoDB" id="3852249at2759"/>
<evidence type="ECO:0000256" key="3">
    <source>
        <dbReference type="ARBA" id="ARBA00022692"/>
    </source>
</evidence>
<feature type="transmembrane region" description="Helical" evidence="6">
    <location>
        <begin position="160"/>
        <end position="183"/>
    </location>
</feature>
<dbReference type="GO" id="GO:0022857">
    <property type="term" value="F:transmembrane transporter activity"/>
    <property type="evidence" value="ECO:0007669"/>
    <property type="project" value="InterPro"/>
</dbReference>
<dbReference type="EMBL" id="JAAMPI010000237">
    <property type="protein sequence ID" value="KAF4633722.1"/>
    <property type="molecule type" value="Genomic_DNA"/>
</dbReference>
<evidence type="ECO:0000256" key="1">
    <source>
        <dbReference type="ARBA" id="ARBA00004141"/>
    </source>
</evidence>
<dbReference type="InterPro" id="IPR036259">
    <property type="entry name" value="MFS_trans_sf"/>
</dbReference>
<dbReference type="InterPro" id="IPR010573">
    <property type="entry name" value="MFS_Str1/Tri12-like"/>
</dbReference>
<proteinExistence type="predicted"/>
<dbReference type="PANTHER" id="PTHR23501:SF195">
    <property type="entry name" value="PEP5"/>
    <property type="match status" value="1"/>
</dbReference>
<feature type="transmembrane region" description="Helical" evidence="6">
    <location>
        <begin position="190"/>
        <end position="210"/>
    </location>
</feature>
<protein>
    <submittedName>
        <fullName evidence="7">Uncharacterized protein</fullName>
    </submittedName>
</protein>
<dbReference type="Pfam" id="PF20219">
    <property type="entry name" value="DUF6579"/>
    <property type="match status" value="1"/>
</dbReference>
<dbReference type="Pfam" id="PF06609">
    <property type="entry name" value="TRI12"/>
    <property type="match status" value="1"/>
</dbReference>
<dbReference type="InterPro" id="IPR046486">
    <property type="entry name" value="DUF6579"/>
</dbReference>
<evidence type="ECO:0000256" key="2">
    <source>
        <dbReference type="ARBA" id="ARBA00022448"/>
    </source>
</evidence>
<dbReference type="SUPFAM" id="SSF103473">
    <property type="entry name" value="MFS general substrate transporter"/>
    <property type="match status" value="1"/>
</dbReference>
<feature type="transmembrane region" description="Helical" evidence="6">
    <location>
        <begin position="119"/>
        <end position="140"/>
    </location>
</feature>
<evidence type="ECO:0000256" key="6">
    <source>
        <dbReference type="SAM" id="Phobius"/>
    </source>
</evidence>
<keyword evidence="4 6" id="KW-1133">Transmembrane helix</keyword>
<keyword evidence="5 6" id="KW-0472">Membrane</keyword>
<dbReference type="InterPro" id="IPR043502">
    <property type="entry name" value="DNA/RNA_pol_sf"/>
</dbReference>
<dbReference type="AlphaFoldDB" id="A0A8H4RPJ6"/>
<comment type="subcellular location">
    <subcellularLocation>
        <location evidence="1">Membrane</location>
        <topology evidence="1">Multi-pass membrane protein</topology>
    </subcellularLocation>
</comment>
<gene>
    <name evidence="7" type="ORF">G7Y89_g4392</name>
</gene>
<feature type="transmembrane region" description="Helical" evidence="6">
    <location>
        <begin position="74"/>
        <end position="98"/>
    </location>
</feature>
<sequence length="1006" mass="112725">MENHSASQQDESSKTDVIVEHQENEKEISSTQSPVESVTPAAGHVTAKTWIVIFFPHIQQQMQLGLMPNKYRHIGIAISDGFVFFIVVVGSVVGRYATDVADNWRYIYYGVHSHKGCEFTVPFILAFIVTMFYYGINIIYPTMINVFYVTPTTSRSETLLLTLPGNLGLVFGAMLLICFSNLLGHWKLTLTASFVGMVFWGGLIALVTPYNKGLMIAFTFLEQTFFGWAQYESVAFTQLGVKQVDLGISGGLAGVGRYAGGSLAQAIYITILTNTQASKAAVTIPAAAIAAGLPASSGQQFLAAFSLGAEALAAVPGVTPEILTAASDAFKWSYAHGLQMVTYASLAFGGVAIICCILCENIDDKMNNNIEIYLENDVNADKNNAIRQNNAILVEYLRYFVIYYLNDIFVYSEREEDYERHVLKVLEALDKGTAKVRSNITIKYYRRTITPTPYRLSTSFATSSLSKYRSPLRDISSSLFKRDLLRGLLWKVEESKPGEIAWEVSPYRAPSWSWASIIGGTISDAGDCIHRVRDCHVDVIDVKIRPVGGIPWTINSNDNHYSEITAGTLTLRGRWTSCSRWPRFEEKYYDPMFTLIRDSEEGFGNMFRYLDCPLEEVYEARHKNGRMLSLLEIAAWVQNPNDFPIVYFLILESGDYGDETIFKRVGVVALHKVTADLDDHKRWSYFNGIYAISNFTYNYPRPCLSINNFEVMGAAPSKPGGGKGKSEHGLRGMFYNLDAFGNMINEGRQTLGLIGDAAATVKVSARYVALFAGLNPFIAASGVLVQCIQVYKNSQIIEQLQAINRQMAAQTALDTEAFATMVYNFIDLKASELRDSSKHWFFLYHPDNIWHPAFFSQVKNDPLPNNFFGLSDNLDALCLLMRYLRVVLRKISKRSGSRVVFHLLMPSYYSFNIPEPLAFADILKPLCLHGLTHQQRTLVALNLTGADLDTLDNVGVCLAGPTWIQKNIFRQKEPTPRLLGDASEEAEDEVVVTRDMRRVYRKKKHR</sequence>
<dbReference type="PANTHER" id="PTHR23501">
    <property type="entry name" value="MAJOR FACILITATOR SUPERFAMILY"/>
    <property type="match status" value="1"/>
</dbReference>